<keyword evidence="4" id="KW-0964">Secreted</keyword>
<dbReference type="Pfam" id="PF05730">
    <property type="entry name" value="CFEM"/>
    <property type="match status" value="1"/>
</dbReference>
<evidence type="ECO:0000256" key="9">
    <source>
        <dbReference type="PROSITE-ProRule" id="PRU01356"/>
    </source>
</evidence>
<feature type="domain" description="CFEM" evidence="12">
    <location>
        <begin position="1"/>
        <end position="112"/>
    </location>
</feature>
<dbReference type="EMBL" id="CAJVRL010000098">
    <property type="protein sequence ID" value="CAG8960330.1"/>
    <property type="molecule type" value="Genomic_DNA"/>
</dbReference>
<evidence type="ECO:0000313" key="14">
    <source>
        <dbReference type="Proteomes" id="UP000696280"/>
    </source>
</evidence>
<keyword evidence="5" id="KW-0325">Glycoprotein</keyword>
<evidence type="ECO:0000256" key="7">
    <source>
        <dbReference type="ARBA" id="ARBA00023157"/>
    </source>
</evidence>
<dbReference type="Proteomes" id="UP000696280">
    <property type="component" value="Unassembled WGS sequence"/>
</dbReference>
<feature type="binding site" description="axial binding residue" evidence="9">
    <location>
        <position position="48"/>
    </location>
    <ligand>
        <name>heme</name>
        <dbReference type="ChEBI" id="CHEBI:30413"/>
    </ligand>
    <ligandPart>
        <name>Fe</name>
        <dbReference type="ChEBI" id="CHEBI:18248"/>
    </ligandPart>
</feature>
<evidence type="ECO:0000313" key="13">
    <source>
        <dbReference type="EMBL" id="CAG8960330.1"/>
    </source>
</evidence>
<organism evidence="13 14">
    <name type="scientific">Hymenoscyphus fraxineus</name>
    <dbReference type="NCBI Taxonomy" id="746836"/>
    <lineage>
        <taxon>Eukaryota</taxon>
        <taxon>Fungi</taxon>
        <taxon>Dikarya</taxon>
        <taxon>Ascomycota</taxon>
        <taxon>Pezizomycotina</taxon>
        <taxon>Leotiomycetes</taxon>
        <taxon>Helotiales</taxon>
        <taxon>Helotiaceae</taxon>
        <taxon>Hymenoscyphus</taxon>
    </lineage>
</organism>
<keyword evidence="9" id="KW-0349">Heme</keyword>
<keyword evidence="9" id="KW-0479">Metal-binding</keyword>
<comment type="similarity">
    <text evidence="3">Belongs to the RBT5 family.</text>
</comment>
<dbReference type="AlphaFoldDB" id="A0A9N9L9V0"/>
<name>A0A9N9L9V0_9HELO</name>
<feature type="compositionally biased region" description="Polar residues" evidence="10">
    <location>
        <begin position="164"/>
        <end position="174"/>
    </location>
</feature>
<keyword evidence="5" id="KW-0472">Membrane</keyword>
<evidence type="ECO:0000256" key="10">
    <source>
        <dbReference type="SAM" id="MobiDB-lite"/>
    </source>
</evidence>
<protein>
    <recommendedName>
        <fullName evidence="12">CFEM domain-containing protein</fullName>
    </recommendedName>
</protein>
<evidence type="ECO:0000256" key="4">
    <source>
        <dbReference type="ARBA" id="ARBA00022525"/>
    </source>
</evidence>
<dbReference type="GO" id="GO:0046872">
    <property type="term" value="F:metal ion binding"/>
    <property type="evidence" value="ECO:0007669"/>
    <property type="project" value="UniProtKB-UniRule"/>
</dbReference>
<keyword evidence="7 9" id="KW-1015">Disulfide bond</keyword>
<dbReference type="InterPro" id="IPR008427">
    <property type="entry name" value="Extracellular_membr_CFEM_dom"/>
</dbReference>
<feature type="compositionally biased region" description="Polar residues" evidence="10">
    <location>
        <begin position="213"/>
        <end position="231"/>
    </location>
</feature>
<feature type="disulfide bond" evidence="9">
    <location>
        <begin position="44"/>
        <end position="51"/>
    </location>
</feature>
<evidence type="ECO:0000256" key="3">
    <source>
        <dbReference type="ARBA" id="ARBA00010031"/>
    </source>
</evidence>
<evidence type="ECO:0000256" key="8">
    <source>
        <dbReference type="ARBA" id="ARBA00023288"/>
    </source>
</evidence>
<evidence type="ECO:0000256" key="6">
    <source>
        <dbReference type="ARBA" id="ARBA00022729"/>
    </source>
</evidence>
<evidence type="ECO:0000256" key="11">
    <source>
        <dbReference type="SAM" id="SignalP"/>
    </source>
</evidence>
<evidence type="ECO:0000256" key="5">
    <source>
        <dbReference type="ARBA" id="ARBA00022622"/>
    </source>
</evidence>
<evidence type="ECO:0000256" key="2">
    <source>
        <dbReference type="ARBA" id="ARBA00004613"/>
    </source>
</evidence>
<feature type="disulfide bond" evidence="9">
    <location>
        <begin position="35"/>
        <end position="66"/>
    </location>
</feature>
<keyword evidence="9" id="KW-0408">Iron</keyword>
<dbReference type="GO" id="GO:0005576">
    <property type="term" value="C:extracellular region"/>
    <property type="evidence" value="ECO:0007669"/>
    <property type="project" value="UniProtKB-SubCell"/>
</dbReference>
<feature type="compositionally biased region" description="Low complexity" evidence="10">
    <location>
        <begin position="195"/>
        <end position="212"/>
    </location>
</feature>
<evidence type="ECO:0000256" key="1">
    <source>
        <dbReference type="ARBA" id="ARBA00004589"/>
    </source>
</evidence>
<keyword evidence="5" id="KW-0336">GPI-anchor</keyword>
<feature type="chain" id="PRO_5040507884" description="CFEM domain-containing protein" evidence="11">
    <location>
        <begin position="24"/>
        <end position="256"/>
    </location>
</feature>
<comment type="caution">
    <text evidence="9">Lacks conserved residue(s) required for the propagation of feature annotation.</text>
</comment>
<feature type="signal peptide" evidence="11">
    <location>
        <begin position="1"/>
        <end position="23"/>
    </location>
</feature>
<keyword evidence="8" id="KW-0449">Lipoprotein</keyword>
<dbReference type="GO" id="GO:0098552">
    <property type="term" value="C:side of membrane"/>
    <property type="evidence" value="ECO:0007669"/>
    <property type="project" value="UniProtKB-KW"/>
</dbReference>
<dbReference type="PROSITE" id="PS52012">
    <property type="entry name" value="CFEM"/>
    <property type="match status" value="1"/>
</dbReference>
<keyword evidence="6 11" id="KW-0732">Signal</keyword>
<gene>
    <name evidence="13" type="ORF">HYFRA_00012404</name>
</gene>
<sequence>MPSLKYLITLLSISIPSLRLVNSHLLPQPTCVQECIEQSPDIKCSSDDIPCLCVSTENVLSSIISCIQTTCTNNLDTTTLLTPLQLACQLAGHPLPIPTTSAQTLSGTITITTIPTQTFLPPRSTSTGTLIITTIPNPSSPQTTATTQASTLYPYLGTKPTSQAIGASTSSSAVTQLTGTRTSTQTGTGTGTGGEAVATVGSKTSTSVSSTSIPPNSAETNGSPFQDGSSSLGSCRGKGGWMLSMGIVYLVGNFLL</sequence>
<comment type="caution">
    <text evidence="13">The sequence shown here is derived from an EMBL/GenBank/DDBJ whole genome shotgun (WGS) entry which is preliminary data.</text>
</comment>
<reference evidence="13" key="1">
    <citation type="submission" date="2021-07" db="EMBL/GenBank/DDBJ databases">
        <authorList>
            <person name="Durling M."/>
        </authorList>
    </citation>
    <scope>NUCLEOTIDE SEQUENCE</scope>
</reference>
<evidence type="ECO:0000259" key="12">
    <source>
        <dbReference type="PROSITE" id="PS52012"/>
    </source>
</evidence>
<keyword evidence="14" id="KW-1185">Reference proteome</keyword>
<proteinExistence type="inferred from homology"/>
<comment type="subcellular location">
    <subcellularLocation>
        <location evidence="1">Membrane</location>
        <topology evidence="1">Lipid-anchor</topology>
        <topology evidence="1">GPI-anchor</topology>
    </subcellularLocation>
    <subcellularLocation>
        <location evidence="2">Secreted</location>
    </subcellularLocation>
</comment>
<feature type="region of interest" description="Disordered" evidence="10">
    <location>
        <begin position="164"/>
        <end position="231"/>
    </location>
</feature>
<accession>A0A9N9L9V0</accession>
<feature type="disulfide bond" evidence="9">
    <location>
        <begin position="31"/>
        <end position="71"/>
    </location>
</feature>
<feature type="compositionally biased region" description="Low complexity" evidence="10">
    <location>
        <begin position="175"/>
        <end position="187"/>
    </location>
</feature>